<keyword evidence="2" id="KW-0227">DNA damage</keyword>
<feature type="compositionally biased region" description="Basic and acidic residues" evidence="4">
    <location>
        <begin position="746"/>
        <end position="755"/>
    </location>
</feature>
<evidence type="ECO:0000259" key="6">
    <source>
        <dbReference type="SMART" id="SM01340"/>
    </source>
</evidence>
<feature type="compositionally biased region" description="Basic and acidic residues" evidence="4">
    <location>
        <begin position="688"/>
        <end position="702"/>
    </location>
</feature>
<dbReference type="FunFam" id="3.30.565.10:FF:000014">
    <property type="entry name" value="Mismatch repair endonuclease pms1, putative"/>
    <property type="match status" value="1"/>
</dbReference>
<dbReference type="AlphaFoldDB" id="A0A9P9ISC7"/>
<dbReference type="GO" id="GO:0005524">
    <property type="term" value="F:ATP binding"/>
    <property type="evidence" value="ECO:0007669"/>
    <property type="project" value="InterPro"/>
</dbReference>
<evidence type="ECO:0000256" key="3">
    <source>
        <dbReference type="ARBA" id="ARBA00070941"/>
    </source>
</evidence>
<feature type="region of interest" description="Disordered" evidence="4">
    <location>
        <begin position="592"/>
        <end position="771"/>
    </location>
</feature>
<feature type="compositionally biased region" description="Basic and acidic residues" evidence="4">
    <location>
        <begin position="639"/>
        <end position="653"/>
    </location>
</feature>
<dbReference type="Gene3D" id="3.30.565.10">
    <property type="entry name" value="Histidine kinase-like ATPase, C-terminal domain"/>
    <property type="match status" value="1"/>
</dbReference>
<proteinExistence type="inferred from homology"/>
<feature type="compositionally biased region" description="Basic and acidic residues" evidence="4">
    <location>
        <begin position="507"/>
        <end position="520"/>
    </location>
</feature>
<dbReference type="Gene3D" id="3.30.1370.100">
    <property type="entry name" value="MutL, C-terminal domain, regulatory subdomain"/>
    <property type="match status" value="1"/>
</dbReference>
<dbReference type="InterPro" id="IPR020568">
    <property type="entry name" value="Ribosomal_Su5_D2-typ_SF"/>
</dbReference>
<dbReference type="InterPro" id="IPR014790">
    <property type="entry name" value="MutL_C"/>
</dbReference>
<dbReference type="PROSITE" id="PS00058">
    <property type="entry name" value="DNA_MISMATCH_REPAIR_1"/>
    <property type="match status" value="1"/>
</dbReference>
<dbReference type="PANTHER" id="PTHR10073">
    <property type="entry name" value="DNA MISMATCH REPAIR PROTEIN MLH, PMS, MUTL"/>
    <property type="match status" value="1"/>
</dbReference>
<dbReference type="Gene3D" id="3.30.1540.20">
    <property type="entry name" value="MutL, C-terminal domain, dimerisation subdomain"/>
    <property type="match status" value="1"/>
</dbReference>
<dbReference type="FunFam" id="3.30.230.10:FF:000120">
    <property type="entry name" value="Mismatch repair endonuclease PMS2"/>
    <property type="match status" value="1"/>
</dbReference>
<sequence>MHACVMATIKKIDGRTVHQIQSGQVIVDLCSVVKELVENSIDAEATSIDIRFKNQGLDLIEIQDNGIGISPDNYPSVALKHHTSKLSSYSDIASLQTFGFRGEALASLCALSVLSVTTCQASEVPKGSNLTFEPSGKLKGTTVVAAQRGTTISVEKLFHNLPVRRRELERNIKREWHKVIALLNQYAIIQTNLKFSVSQQPTKGKRIHLFSTRGNHTTRDNIINIFGAKAMTVLVPLDLRLEMQPSTISHSLSASTSSTSVSRDVRVIGHVSRPAHGDGRQTPDRQMFFVNGRPCALPQFAKVFNEVYRSHNSSQSPFILADIQLDTDMYDVNVSPDKRSILLHDQNYLLDTLRDSLMALFDSHDHSVPTAQLLKPQRDTLSSKTTPITPKTIPRPTVLAESSDQDTTSENEEIETESSVSKIPQGRAMTMGKSRSLTKDGHGQNLISRWVESKAGNRIASKRKSPSPAPEAPTSRAGRKAIVSSTSTVGLDTPKGLSESSESDEDDKPRPVRDFNKRLAEFSTTRSKVTKKPAAPACPSADEDVDDEAQLVIPQSVGLAHLNRETENEGLPPSALRQNAPELTAIVVGDLTVTNMESSSPEPDTGDVPLREDIADEKRAKYHAKPTFGDRLTQLFSASEKDQVENTTHRILSDDEMEDNEGGAEQEEEKGSNGDEENDNSDDENEEEVAKWSNEKSNKDGQDVLQSSSRTKVETNSKHSTSKATPTIEDTIDDSSSSLTANSPGDKVKDFHQGKESSQVSEAPAEPSMIEQRDLTAKSGVRRKDATYQTVQHLRIDESTLRSRTASWAEYVPAQGLHTSNEGGVTDINADDAEEKLSLGISKGDFFRMRIAGQFNLGFIIAIRPAKPQTGDEIESIGDDELFIIDQHATDEKYNFERLQATTVVQSQRLVHPKRLELTALEEEVVMENMAAIEANGFKVDIDTSGNEPVGSRCKLLALPLSRETTFTLADLEELISLLGDESSESKHIPRPSKVRKMFAMRACRSSIMIGKPLTQAQMETLVRHMGELDKPWNCPHGRPTMRHLCKLQHWDENGWKGDRGPDAAMTWRSFARGE</sequence>
<dbReference type="SUPFAM" id="SSF55874">
    <property type="entry name" value="ATPase domain of HSP90 chaperone/DNA topoisomerase II/histidine kinase"/>
    <property type="match status" value="1"/>
</dbReference>
<evidence type="ECO:0000259" key="5">
    <source>
        <dbReference type="SMART" id="SM00853"/>
    </source>
</evidence>
<dbReference type="FunFam" id="3.30.1370.100:FF:000001">
    <property type="entry name" value="Mismatch repair endonuclease pms1, putative"/>
    <property type="match status" value="1"/>
</dbReference>
<dbReference type="SUPFAM" id="SSF54211">
    <property type="entry name" value="Ribosomal protein S5 domain 2-like"/>
    <property type="match status" value="1"/>
</dbReference>
<dbReference type="GO" id="GO:0000710">
    <property type="term" value="P:meiotic mismatch repair"/>
    <property type="evidence" value="ECO:0007669"/>
    <property type="project" value="UniProtKB-ARBA"/>
</dbReference>
<dbReference type="CDD" id="cd03484">
    <property type="entry name" value="MutL_Trans_hPMS_2_like"/>
    <property type="match status" value="1"/>
</dbReference>
<dbReference type="CDD" id="cd16926">
    <property type="entry name" value="HATPase_MutL-MLH-PMS-like"/>
    <property type="match status" value="1"/>
</dbReference>
<keyword evidence="8" id="KW-1185">Reference proteome</keyword>
<dbReference type="EMBL" id="JAGMUV010000015">
    <property type="protein sequence ID" value="KAH7133458.1"/>
    <property type="molecule type" value="Genomic_DNA"/>
</dbReference>
<feature type="compositionally biased region" description="Polar residues" evidence="4">
    <location>
        <begin position="592"/>
        <end position="602"/>
    </location>
</feature>
<evidence type="ECO:0000256" key="2">
    <source>
        <dbReference type="ARBA" id="ARBA00022763"/>
    </source>
</evidence>
<reference evidence="7" key="1">
    <citation type="journal article" date="2021" name="Nat. Commun.">
        <title>Genetic determinants of endophytism in the Arabidopsis root mycobiome.</title>
        <authorList>
            <person name="Mesny F."/>
            <person name="Miyauchi S."/>
            <person name="Thiergart T."/>
            <person name="Pickel B."/>
            <person name="Atanasova L."/>
            <person name="Karlsson M."/>
            <person name="Huettel B."/>
            <person name="Barry K.W."/>
            <person name="Haridas S."/>
            <person name="Chen C."/>
            <person name="Bauer D."/>
            <person name="Andreopoulos W."/>
            <person name="Pangilinan J."/>
            <person name="LaButti K."/>
            <person name="Riley R."/>
            <person name="Lipzen A."/>
            <person name="Clum A."/>
            <person name="Drula E."/>
            <person name="Henrissat B."/>
            <person name="Kohler A."/>
            <person name="Grigoriev I.V."/>
            <person name="Martin F.M."/>
            <person name="Hacquard S."/>
        </authorList>
    </citation>
    <scope>NUCLEOTIDE SEQUENCE</scope>
    <source>
        <strain evidence="7">MPI-CAGE-AT-0147</strain>
    </source>
</reference>
<name>A0A9P9ISC7_9HYPO</name>
<evidence type="ECO:0000313" key="7">
    <source>
        <dbReference type="EMBL" id="KAH7133458.1"/>
    </source>
</evidence>
<dbReference type="Proteomes" id="UP000738349">
    <property type="component" value="Unassembled WGS sequence"/>
</dbReference>
<evidence type="ECO:0000256" key="1">
    <source>
        <dbReference type="ARBA" id="ARBA00006082"/>
    </source>
</evidence>
<dbReference type="SUPFAM" id="SSF118116">
    <property type="entry name" value="DNA mismatch repair protein MutL"/>
    <property type="match status" value="1"/>
</dbReference>
<dbReference type="Pfam" id="PF13589">
    <property type="entry name" value="HATPase_c_3"/>
    <property type="match status" value="1"/>
</dbReference>
<feature type="compositionally biased region" description="Acidic residues" evidence="4">
    <location>
        <begin position="654"/>
        <end position="687"/>
    </location>
</feature>
<dbReference type="Gene3D" id="3.30.230.10">
    <property type="match status" value="1"/>
</dbReference>
<dbReference type="Pfam" id="PF08676">
    <property type="entry name" value="MutL_C"/>
    <property type="match status" value="1"/>
</dbReference>
<dbReference type="InterPro" id="IPR036890">
    <property type="entry name" value="HATPase_C_sf"/>
</dbReference>
<comment type="similarity">
    <text evidence="1">Belongs to the DNA mismatch repair MutL/HexB family.</text>
</comment>
<accession>A0A9P9ISC7</accession>
<feature type="compositionally biased region" description="Acidic residues" evidence="4">
    <location>
        <begin position="403"/>
        <end position="416"/>
    </location>
</feature>
<organism evidence="7 8">
    <name type="scientific">Dactylonectria macrodidyma</name>
    <dbReference type="NCBI Taxonomy" id="307937"/>
    <lineage>
        <taxon>Eukaryota</taxon>
        <taxon>Fungi</taxon>
        <taxon>Dikarya</taxon>
        <taxon>Ascomycota</taxon>
        <taxon>Pezizomycotina</taxon>
        <taxon>Sordariomycetes</taxon>
        <taxon>Hypocreomycetidae</taxon>
        <taxon>Hypocreales</taxon>
        <taxon>Nectriaceae</taxon>
        <taxon>Dactylonectria</taxon>
    </lineage>
</organism>
<feature type="domain" description="MutL C-terminal dimerisation" evidence="5">
    <location>
        <begin position="851"/>
        <end position="1014"/>
    </location>
</feature>
<dbReference type="Pfam" id="PF01119">
    <property type="entry name" value="DNA_mis_repair"/>
    <property type="match status" value="1"/>
</dbReference>
<dbReference type="InterPro" id="IPR037198">
    <property type="entry name" value="MutL_C_sf"/>
</dbReference>
<dbReference type="InterPro" id="IPR013507">
    <property type="entry name" value="DNA_mismatch_S5_2-like"/>
</dbReference>
<dbReference type="NCBIfam" id="TIGR00585">
    <property type="entry name" value="mutl"/>
    <property type="match status" value="1"/>
</dbReference>
<gene>
    <name evidence="7" type="ORF">EDB81DRAFT_803970</name>
</gene>
<feature type="compositionally biased region" description="Low complexity" evidence="4">
    <location>
        <begin position="384"/>
        <end position="397"/>
    </location>
</feature>
<comment type="caution">
    <text evidence="7">The sequence shown here is derived from an EMBL/GenBank/DDBJ whole genome shotgun (WGS) entry which is preliminary data.</text>
</comment>
<dbReference type="InterPro" id="IPR014762">
    <property type="entry name" value="DNA_mismatch_repair_CS"/>
</dbReference>
<dbReference type="OrthoDB" id="10263226at2759"/>
<dbReference type="InterPro" id="IPR042120">
    <property type="entry name" value="MutL_C_dimsub"/>
</dbReference>
<protein>
    <recommendedName>
        <fullName evidence="3">DNA mismatch repair protein PMS1</fullName>
    </recommendedName>
</protein>
<feature type="domain" description="DNA mismatch repair protein S5" evidence="6">
    <location>
        <begin position="222"/>
        <end position="362"/>
    </location>
</feature>
<evidence type="ECO:0000313" key="8">
    <source>
        <dbReference type="Proteomes" id="UP000738349"/>
    </source>
</evidence>
<feature type="compositionally biased region" description="Basic and acidic residues" evidence="4">
    <location>
        <begin position="609"/>
        <end position="619"/>
    </location>
</feature>
<dbReference type="InterPro" id="IPR042121">
    <property type="entry name" value="MutL_C_regsub"/>
</dbReference>
<dbReference type="PANTHER" id="PTHR10073:SF52">
    <property type="entry name" value="MISMATCH REPAIR ENDONUCLEASE PMS2"/>
    <property type="match status" value="1"/>
</dbReference>
<dbReference type="InterPro" id="IPR002099">
    <property type="entry name" value="MutL/Mlh/PMS"/>
</dbReference>
<dbReference type="GO" id="GO:0140664">
    <property type="term" value="F:ATP-dependent DNA damage sensor activity"/>
    <property type="evidence" value="ECO:0007669"/>
    <property type="project" value="InterPro"/>
</dbReference>
<evidence type="ECO:0000256" key="4">
    <source>
        <dbReference type="SAM" id="MobiDB-lite"/>
    </source>
</evidence>
<dbReference type="SMART" id="SM01340">
    <property type="entry name" value="DNA_mis_repair"/>
    <property type="match status" value="1"/>
</dbReference>
<feature type="region of interest" description="Disordered" evidence="4">
    <location>
        <begin position="375"/>
        <end position="550"/>
    </location>
</feature>
<dbReference type="GO" id="GO:0016887">
    <property type="term" value="F:ATP hydrolysis activity"/>
    <property type="evidence" value="ECO:0007669"/>
    <property type="project" value="InterPro"/>
</dbReference>
<dbReference type="InterPro" id="IPR038973">
    <property type="entry name" value="MutL/Mlh/Pms-like"/>
</dbReference>
<dbReference type="GO" id="GO:0030983">
    <property type="term" value="F:mismatched DNA binding"/>
    <property type="evidence" value="ECO:0007669"/>
    <property type="project" value="InterPro"/>
</dbReference>
<dbReference type="GO" id="GO:0032389">
    <property type="term" value="C:MutLalpha complex"/>
    <property type="evidence" value="ECO:0007669"/>
    <property type="project" value="TreeGrafter"/>
</dbReference>
<dbReference type="InterPro" id="IPR014721">
    <property type="entry name" value="Ribsml_uS5_D2-typ_fold_subgr"/>
</dbReference>
<dbReference type="SMART" id="SM00853">
    <property type="entry name" value="MutL_C"/>
    <property type="match status" value="1"/>
</dbReference>